<gene>
    <name evidence="1" type="ORF">IEC338SC_3078</name>
</gene>
<organism evidence="1 2">
    <name type="scientific">Acinetobacter pittii</name>
    <name type="common">Acinetobacter genomosp. 3</name>
    <dbReference type="NCBI Taxonomy" id="48296"/>
    <lineage>
        <taxon>Bacteria</taxon>
        <taxon>Pseudomonadati</taxon>
        <taxon>Pseudomonadota</taxon>
        <taxon>Gammaproteobacteria</taxon>
        <taxon>Moraxellales</taxon>
        <taxon>Moraxellaceae</taxon>
        <taxon>Acinetobacter</taxon>
        <taxon>Acinetobacter calcoaceticus/baumannii complex</taxon>
    </lineage>
</organism>
<evidence type="ECO:0000313" key="2">
    <source>
        <dbReference type="Proteomes" id="UP000076152"/>
    </source>
</evidence>
<dbReference type="Proteomes" id="UP000076152">
    <property type="component" value="Chromosome"/>
</dbReference>
<name>A0AB33BG89_ACIPI</name>
<dbReference type="AlphaFoldDB" id="A0AB33BG89"/>
<dbReference type="EMBL" id="CP015145">
    <property type="protein sequence ID" value="AMX20192.1"/>
    <property type="molecule type" value="Genomic_DNA"/>
</dbReference>
<sequence length="80" mass="9550">MVIESDYDGYYLQRVFNASKHSHSYISYDPNNRTEWQNSQVVDHYGLNTLKSQLLNIGYRIDWDAFNFLLLKKQLSWGDQ</sequence>
<proteinExistence type="predicted"/>
<reference evidence="1 2" key="1">
    <citation type="submission" date="2016-04" db="EMBL/GenBank/DDBJ databases">
        <title>Complete genome sequencing of OXA-72 bearing Acinetobacter pittii strain IEC338SC.</title>
        <authorList>
            <person name="Brasiliense D.M."/>
            <person name="Lima K.V."/>
            <person name="Souza C.O."/>
            <person name="Dutra L.G."/>
            <person name="Mamizuka E.M."/>
            <person name="Perez-Chaparro P.J."/>
            <person name="McCulloch J.A."/>
        </authorList>
    </citation>
    <scope>NUCLEOTIDE SEQUENCE [LARGE SCALE GENOMIC DNA]</scope>
    <source>
        <strain evidence="1 2">IEC338SC</strain>
    </source>
</reference>
<evidence type="ECO:0000313" key="1">
    <source>
        <dbReference type="EMBL" id="AMX20192.1"/>
    </source>
</evidence>
<accession>A0AB33BG89</accession>
<protein>
    <submittedName>
        <fullName evidence="1">Uncharacterized protein</fullName>
    </submittedName>
</protein>
<dbReference type="RefSeq" id="WP_155726873.1">
    <property type="nucleotide sequence ID" value="NZ_CP015145.1"/>
</dbReference>